<keyword evidence="10" id="KW-0812">Transmembrane</keyword>
<dbReference type="Pfam" id="PF16019">
    <property type="entry name" value="CSRNP_N"/>
    <property type="match status" value="1"/>
</dbReference>
<reference evidence="12" key="1">
    <citation type="submission" date="2023-10" db="EMBL/GenBank/DDBJ databases">
        <title>Genome assembly of Pristionchus species.</title>
        <authorList>
            <person name="Yoshida K."/>
            <person name="Sommer R.J."/>
        </authorList>
    </citation>
    <scope>NUCLEOTIDE SEQUENCE</scope>
    <source>
        <strain evidence="12">RS0144</strain>
    </source>
</reference>
<dbReference type="PANTHER" id="PTHR13580">
    <property type="entry name" value="TGF-BETA INDUCED APOPTOSIS PROTEIN"/>
    <property type="match status" value="1"/>
</dbReference>
<keyword evidence="5" id="KW-0238">DNA-binding</keyword>
<dbReference type="GO" id="GO:0006915">
    <property type="term" value="P:apoptotic process"/>
    <property type="evidence" value="ECO:0007669"/>
    <property type="project" value="UniProtKB-KW"/>
</dbReference>
<keyword evidence="4" id="KW-0805">Transcription regulation</keyword>
<name>A0AAV5SIR0_9BILA</name>
<evidence type="ECO:0000256" key="7">
    <source>
        <dbReference type="ARBA" id="ARBA00023163"/>
    </source>
</evidence>
<evidence type="ECO:0000256" key="1">
    <source>
        <dbReference type="ARBA" id="ARBA00004123"/>
    </source>
</evidence>
<gene>
    <name evidence="12" type="ORF">PENTCL1PPCAC_4727</name>
</gene>
<dbReference type="InterPro" id="IPR023260">
    <property type="entry name" value="Cys/Ser-rich_nuc_prot"/>
</dbReference>
<evidence type="ECO:0000259" key="11">
    <source>
        <dbReference type="Pfam" id="PF16019"/>
    </source>
</evidence>
<evidence type="ECO:0000256" key="6">
    <source>
        <dbReference type="ARBA" id="ARBA00023159"/>
    </source>
</evidence>
<evidence type="ECO:0000256" key="3">
    <source>
        <dbReference type="ARBA" id="ARBA00022703"/>
    </source>
</evidence>
<dbReference type="PANTHER" id="PTHR13580:SF9">
    <property type="entry name" value="AXIN1 UP-REGULATED 1, ISOFORM A"/>
    <property type="match status" value="1"/>
</dbReference>
<protein>
    <recommendedName>
        <fullName evidence="11">Cysteine/serine-rich nuclear protein N-terminal domain-containing protein</fullName>
    </recommendedName>
</protein>
<feature type="compositionally biased region" description="Basic residues" evidence="9">
    <location>
        <begin position="210"/>
        <end position="220"/>
    </location>
</feature>
<keyword evidence="6" id="KW-0010">Activator</keyword>
<feature type="non-terminal residue" evidence="12">
    <location>
        <position position="1"/>
    </location>
</feature>
<proteinExistence type="inferred from homology"/>
<keyword evidence="10" id="KW-1133">Transmembrane helix</keyword>
<keyword evidence="13" id="KW-1185">Reference proteome</keyword>
<feature type="compositionally biased region" description="Basic and acidic residues" evidence="9">
    <location>
        <begin position="221"/>
        <end position="235"/>
    </location>
</feature>
<dbReference type="EMBL" id="BTSX01000002">
    <property type="protein sequence ID" value="GMS82552.1"/>
    <property type="molecule type" value="Genomic_DNA"/>
</dbReference>
<feature type="transmembrane region" description="Helical" evidence="10">
    <location>
        <begin position="151"/>
        <end position="172"/>
    </location>
</feature>
<dbReference type="InterPro" id="IPR031972">
    <property type="entry name" value="CSRNP_N"/>
</dbReference>
<dbReference type="Proteomes" id="UP001432027">
    <property type="component" value="Unassembled WGS sequence"/>
</dbReference>
<feature type="transmembrane region" description="Helical" evidence="10">
    <location>
        <begin position="184"/>
        <end position="202"/>
    </location>
</feature>
<keyword evidence="10" id="KW-0472">Membrane</keyword>
<evidence type="ECO:0000256" key="2">
    <source>
        <dbReference type="ARBA" id="ARBA00008548"/>
    </source>
</evidence>
<feature type="domain" description="Cysteine/serine-rich nuclear protein N-terminal" evidence="11">
    <location>
        <begin position="38"/>
        <end position="147"/>
    </location>
</feature>
<evidence type="ECO:0000313" key="12">
    <source>
        <dbReference type="EMBL" id="GMS82552.1"/>
    </source>
</evidence>
<dbReference type="AlphaFoldDB" id="A0AAV5SIR0"/>
<comment type="caution">
    <text evidence="12">The sequence shown here is derived from an EMBL/GenBank/DDBJ whole genome shotgun (WGS) entry which is preliminary data.</text>
</comment>
<evidence type="ECO:0000256" key="5">
    <source>
        <dbReference type="ARBA" id="ARBA00023125"/>
    </source>
</evidence>
<evidence type="ECO:0000256" key="8">
    <source>
        <dbReference type="ARBA" id="ARBA00023242"/>
    </source>
</evidence>
<organism evidence="12 13">
    <name type="scientific">Pristionchus entomophagus</name>
    <dbReference type="NCBI Taxonomy" id="358040"/>
    <lineage>
        <taxon>Eukaryota</taxon>
        <taxon>Metazoa</taxon>
        <taxon>Ecdysozoa</taxon>
        <taxon>Nematoda</taxon>
        <taxon>Chromadorea</taxon>
        <taxon>Rhabditida</taxon>
        <taxon>Rhabditina</taxon>
        <taxon>Diplogasteromorpha</taxon>
        <taxon>Diplogasteroidea</taxon>
        <taxon>Neodiplogasteridae</taxon>
        <taxon>Pristionchus</taxon>
    </lineage>
</organism>
<evidence type="ECO:0000313" key="13">
    <source>
        <dbReference type="Proteomes" id="UP001432027"/>
    </source>
</evidence>
<keyword evidence="3" id="KW-0053">Apoptosis</keyword>
<accession>A0AAV5SIR0</accession>
<feature type="region of interest" description="Disordered" evidence="9">
    <location>
        <begin position="209"/>
        <end position="235"/>
    </location>
</feature>
<comment type="subcellular location">
    <subcellularLocation>
        <location evidence="1">Nucleus</location>
    </subcellularLocation>
</comment>
<keyword evidence="7" id="KW-0804">Transcription</keyword>
<evidence type="ECO:0000256" key="10">
    <source>
        <dbReference type="SAM" id="Phobius"/>
    </source>
</evidence>
<evidence type="ECO:0000256" key="9">
    <source>
        <dbReference type="SAM" id="MobiDB-lite"/>
    </source>
</evidence>
<dbReference type="PRINTS" id="PR02031">
    <property type="entry name" value="CYSSERRICHNP"/>
</dbReference>
<evidence type="ECO:0000256" key="4">
    <source>
        <dbReference type="ARBA" id="ARBA00023015"/>
    </source>
</evidence>
<dbReference type="GO" id="GO:0043565">
    <property type="term" value="F:sequence-specific DNA binding"/>
    <property type="evidence" value="ECO:0007669"/>
    <property type="project" value="TreeGrafter"/>
</dbReference>
<sequence length="235" mass="26845">HHRLGVEEGAEEKPSICARSLIPFVLRRLSSGMKGTRRLRHLPSKERSRILKASGVKIDKKILWLSEHELIRRGRRECGCKCEDGRCLPETCECSRNGIACQVDTADEPFPCRCSADSCQNDRGRVEFNHQRVQLHRQATLARLRMNEKRFPLHTAMIMAYLVVRILLGHAYLRLALSSGMNHAPFAFTYWVGATVGWLMGAHAQQSHNARLHGRSKKRRVASEKEVKKNEQKSK</sequence>
<dbReference type="GO" id="GO:0000981">
    <property type="term" value="F:DNA-binding transcription factor activity, RNA polymerase II-specific"/>
    <property type="evidence" value="ECO:0007669"/>
    <property type="project" value="TreeGrafter"/>
</dbReference>
<dbReference type="GO" id="GO:0005634">
    <property type="term" value="C:nucleus"/>
    <property type="evidence" value="ECO:0007669"/>
    <property type="project" value="UniProtKB-SubCell"/>
</dbReference>
<comment type="similarity">
    <text evidence="2">Belongs to the AXUD1 family.</text>
</comment>
<keyword evidence="8" id="KW-0539">Nucleus</keyword>